<dbReference type="InterPro" id="IPR053142">
    <property type="entry name" value="PchR_regulatory_protein"/>
</dbReference>
<dbReference type="InterPro" id="IPR018062">
    <property type="entry name" value="HTH_AraC-typ_CS"/>
</dbReference>
<dbReference type="GO" id="GO:0043565">
    <property type="term" value="F:sequence-specific DNA binding"/>
    <property type="evidence" value="ECO:0007669"/>
    <property type="project" value="InterPro"/>
</dbReference>
<accession>A0A3N4D340</accession>
<dbReference type="SMART" id="SM00342">
    <property type="entry name" value="HTH_ARAC"/>
    <property type="match status" value="1"/>
</dbReference>
<dbReference type="Proteomes" id="UP000273044">
    <property type="component" value="Chromosome"/>
</dbReference>
<reference evidence="6 7" key="1">
    <citation type="submission" date="2018-12" db="EMBL/GenBank/DDBJ databases">
        <authorList>
            <consortium name="Pathogen Informatics"/>
        </authorList>
    </citation>
    <scope>NUCLEOTIDE SEQUENCE [LARGE SCALE GENOMIC DNA]</scope>
    <source>
        <strain evidence="6 7">NCTC12967</strain>
    </source>
</reference>
<evidence type="ECO:0000256" key="3">
    <source>
        <dbReference type="ARBA" id="ARBA00023163"/>
    </source>
</evidence>
<dbReference type="PROSITE" id="PS01124">
    <property type="entry name" value="HTH_ARAC_FAMILY_2"/>
    <property type="match status" value="1"/>
</dbReference>
<sequence>MKKSFQESILGSSSFVTAESPRGFGPLWTSYRSQDEKLNGWFHFLSPGEALWSISIHDFVMAGDYVMESDPPSYLTVAWFKSVSGEEFSPYRKLKTDCIWGQSIGGGPWRGVVHDTVPVQSVSIEMAPEFAEKYLAREFNGEFHSVEQAFVALGSGDEFPEMRALLSKLWPQPGDAYRNELYYEGKVLEAMGLIIERSRHVRFRETRPLSPVDRERIHDVVRYIDDHCSADLRISDLASIACMSPTKFKETFKRANGKTLTQYVQERRMSRAEMLLRQPDLTIEQVGRAVGYTCASRFSALFKRETGMLPSEFRRTLRP</sequence>
<dbReference type="Gene3D" id="1.10.10.60">
    <property type="entry name" value="Homeodomain-like"/>
    <property type="match status" value="2"/>
</dbReference>
<protein>
    <submittedName>
        <fullName evidence="6">Arabinose operon regulatory protein</fullName>
    </submittedName>
    <submittedName>
        <fullName evidence="5">Helix-turn-helix transcriptional regulator</fullName>
    </submittedName>
</protein>
<dbReference type="RefSeq" id="WP_014847112.1">
    <property type="nucleotide sequence ID" value="NZ_CP040007.1"/>
</dbReference>
<evidence type="ECO:0000313" key="6">
    <source>
        <dbReference type="EMBL" id="VEH70758.1"/>
    </source>
</evidence>
<dbReference type="PROSITE" id="PS00041">
    <property type="entry name" value="HTH_ARAC_FAMILY_1"/>
    <property type="match status" value="1"/>
</dbReference>
<dbReference type="Pfam" id="PF12833">
    <property type="entry name" value="HTH_18"/>
    <property type="match status" value="1"/>
</dbReference>
<keyword evidence="3" id="KW-0804">Transcription</keyword>
<gene>
    <name evidence="6" type="primary">araC</name>
    <name evidence="5" type="ORF">J5A53_05285</name>
    <name evidence="6" type="ORF">NCTC12967_02064</name>
</gene>
<feature type="domain" description="HTH araC/xylS-type" evidence="4">
    <location>
        <begin position="218"/>
        <end position="316"/>
    </location>
</feature>
<keyword evidence="7" id="KW-1185">Reference proteome</keyword>
<dbReference type="PANTHER" id="PTHR47893:SF1">
    <property type="entry name" value="REGULATORY PROTEIN PCHR"/>
    <property type="match status" value="1"/>
</dbReference>
<dbReference type="OrthoDB" id="9799345at2"/>
<evidence type="ECO:0000256" key="2">
    <source>
        <dbReference type="ARBA" id="ARBA00023125"/>
    </source>
</evidence>
<dbReference type="GeneID" id="64407516"/>
<evidence type="ECO:0000259" key="4">
    <source>
        <dbReference type="PROSITE" id="PS01124"/>
    </source>
</evidence>
<dbReference type="InterPro" id="IPR009057">
    <property type="entry name" value="Homeodomain-like_sf"/>
</dbReference>
<dbReference type="GO" id="GO:0003700">
    <property type="term" value="F:DNA-binding transcription factor activity"/>
    <property type="evidence" value="ECO:0007669"/>
    <property type="project" value="InterPro"/>
</dbReference>
<evidence type="ECO:0000313" key="7">
    <source>
        <dbReference type="Proteomes" id="UP000273044"/>
    </source>
</evidence>
<dbReference type="EMBL" id="LR134406">
    <property type="protein sequence ID" value="VEH70758.1"/>
    <property type="molecule type" value="Genomic_DNA"/>
</dbReference>
<dbReference type="Proteomes" id="UP000677180">
    <property type="component" value="Chromosome"/>
</dbReference>
<name>A0A3N4D340_9ACTN</name>
<dbReference type="SUPFAM" id="SSF46689">
    <property type="entry name" value="Homeodomain-like"/>
    <property type="match status" value="2"/>
</dbReference>
<dbReference type="OMA" id="IEIMPAY"/>
<dbReference type="AlphaFoldDB" id="A0A3N4D340"/>
<proteinExistence type="predicted"/>
<evidence type="ECO:0000256" key="1">
    <source>
        <dbReference type="ARBA" id="ARBA00023015"/>
    </source>
</evidence>
<dbReference type="InterPro" id="IPR018060">
    <property type="entry name" value="HTH_AraC"/>
</dbReference>
<reference evidence="5" key="2">
    <citation type="submission" date="2021-03" db="EMBL/GenBank/DDBJ databases">
        <title>Human Oral Microbial Genomes.</title>
        <authorList>
            <person name="Johnston C.D."/>
            <person name="Chen T."/>
            <person name="Dewhirst F.E."/>
        </authorList>
    </citation>
    <scope>NUCLEOTIDE SEQUENCE</scope>
    <source>
        <strain evidence="5">F0714</strain>
    </source>
</reference>
<dbReference type="EMBL" id="CP072385">
    <property type="protein sequence ID" value="QUC12102.1"/>
    <property type="molecule type" value="Genomic_DNA"/>
</dbReference>
<evidence type="ECO:0000313" key="5">
    <source>
        <dbReference type="EMBL" id="QUC12102.1"/>
    </source>
</evidence>
<dbReference type="PANTHER" id="PTHR47893">
    <property type="entry name" value="REGULATORY PROTEIN PCHR"/>
    <property type="match status" value="1"/>
</dbReference>
<organism evidence="6 7">
    <name type="scientific">Arachnia propionica</name>
    <dbReference type="NCBI Taxonomy" id="1750"/>
    <lineage>
        <taxon>Bacteria</taxon>
        <taxon>Bacillati</taxon>
        <taxon>Actinomycetota</taxon>
        <taxon>Actinomycetes</taxon>
        <taxon>Propionibacteriales</taxon>
        <taxon>Propionibacteriaceae</taxon>
        <taxon>Arachnia</taxon>
    </lineage>
</organism>
<keyword evidence="1" id="KW-0805">Transcription regulation</keyword>
<keyword evidence="2" id="KW-0238">DNA-binding</keyword>